<name>A0A1E5FZ36_9FIRM</name>
<reference evidence="2 3" key="1">
    <citation type="submission" date="2016-09" db="EMBL/GenBank/DDBJ databases">
        <title>Draft genome sequence for the type strain of Desulfuribacillus alkaliarsenatis AHT28, an obligately anaerobic, sulfidogenic bacterium isolated from Russian soda lake sediments.</title>
        <authorList>
            <person name="Abin C.A."/>
            <person name="Hollibaugh J.T."/>
        </authorList>
    </citation>
    <scope>NUCLEOTIDE SEQUENCE [LARGE SCALE GENOMIC DNA]</scope>
    <source>
        <strain evidence="2 3">AHT28</strain>
    </source>
</reference>
<dbReference type="GO" id="GO:0042279">
    <property type="term" value="F:nitrite reductase (cytochrome, ammonia-forming) activity"/>
    <property type="evidence" value="ECO:0007669"/>
    <property type="project" value="InterPro"/>
</dbReference>
<dbReference type="STRING" id="766136.BHF68_10635"/>
<protein>
    <submittedName>
        <fullName evidence="2">Uncharacterized protein</fullName>
    </submittedName>
</protein>
<dbReference type="SUPFAM" id="SSF48695">
    <property type="entry name" value="Multiheme cytochromes"/>
    <property type="match status" value="1"/>
</dbReference>
<evidence type="ECO:0000256" key="1">
    <source>
        <dbReference type="SAM" id="SignalP"/>
    </source>
</evidence>
<feature type="chain" id="PRO_5038660970" evidence="1">
    <location>
        <begin position="26"/>
        <end position="337"/>
    </location>
</feature>
<dbReference type="OrthoDB" id="10939at2"/>
<dbReference type="Gene3D" id="1.10.1130.10">
    <property type="entry name" value="Flavocytochrome C3, Chain A"/>
    <property type="match status" value="1"/>
</dbReference>
<dbReference type="InterPro" id="IPR036280">
    <property type="entry name" value="Multihaem_cyt_sf"/>
</dbReference>
<evidence type="ECO:0000313" key="2">
    <source>
        <dbReference type="EMBL" id="OEF95844.1"/>
    </source>
</evidence>
<sequence length="337" mass="36472">MKKTLVVMLLLLSALALVVGAQATASEQPKLNGLQVTTQITQEWMDSGKQFTAGWSGYGARASSSCASCHDGLGFTLNGTDVVLPDIRNELSEERPHVIGITCQACHTGFGKDLMHAGGYESERMGYIDNVGKGATCMFCHDLRYGTPDEKLAAFNAGERVRTPHYSSAMELITGLGGMKYADASYPSGTHGNLEDSCVTCHMPQTNEGYASHAFGVKGNGMSDEFLQASCGSCHLGIDRQYIDSFQKEIKELAYKVKNAVEAGLPEGFDIDDIFANNPDPELFSAMTEEQLIAAYNYKLVAGQRSDTVKYDGTYGVHNPPYAKALLNESLKRLTAE</sequence>
<dbReference type="Pfam" id="PF02335">
    <property type="entry name" value="Cytochrom_C552"/>
    <property type="match status" value="1"/>
</dbReference>
<comment type="caution">
    <text evidence="2">The sequence shown here is derived from an EMBL/GenBank/DDBJ whole genome shotgun (WGS) entry which is preliminary data.</text>
</comment>
<proteinExistence type="predicted"/>
<organism evidence="2 3">
    <name type="scientific">Desulfuribacillus alkaliarsenatis</name>
    <dbReference type="NCBI Taxonomy" id="766136"/>
    <lineage>
        <taxon>Bacteria</taxon>
        <taxon>Bacillati</taxon>
        <taxon>Bacillota</taxon>
        <taxon>Desulfuribacillia</taxon>
        <taxon>Desulfuribacillales</taxon>
        <taxon>Desulfuribacillaceae</taxon>
        <taxon>Desulfuribacillus</taxon>
    </lineage>
</organism>
<dbReference type="RefSeq" id="WP_069644116.1">
    <property type="nucleotide sequence ID" value="NZ_MIJE01000034.1"/>
</dbReference>
<dbReference type="Proteomes" id="UP000094296">
    <property type="component" value="Unassembled WGS sequence"/>
</dbReference>
<dbReference type="GO" id="GO:0042597">
    <property type="term" value="C:periplasmic space"/>
    <property type="evidence" value="ECO:0007669"/>
    <property type="project" value="InterPro"/>
</dbReference>
<dbReference type="InterPro" id="IPR003321">
    <property type="entry name" value="Cyt_c552"/>
</dbReference>
<feature type="signal peptide" evidence="1">
    <location>
        <begin position="1"/>
        <end position="25"/>
    </location>
</feature>
<evidence type="ECO:0000313" key="3">
    <source>
        <dbReference type="Proteomes" id="UP000094296"/>
    </source>
</evidence>
<dbReference type="EMBL" id="MIJE01000034">
    <property type="protein sequence ID" value="OEF95844.1"/>
    <property type="molecule type" value="Genomic_DNA"/>
</dbReference>
<accession>A0A1E5FZ36</accession>
<gene>
    <name evidence="2" type="ORF">BHF68_10635</name>
</gene>
<keyword evidence="3" id="KW-1185">Reference proteome</keyword>
<keyword evidence="1" id="KW-0732">Signal</keyword>
<dbReference type="AlphaFoldDB" id="A0A1E5FZ36"/>